<dbReference type="Proteomes" id="UP000464317">
    <property type="component" value="Chromosome"/>
</dbReference>
<dbReference type="EMBL" id="AP022325">
    <property type="protein sequence ID" value="BBU47734.1"/>
    <property type="molecule type" value="Genomic_DNA"/>
</dbReference>
<keyword evidence="3" id="KW-1185">Reference proteome</keyword>
<evidence type="ECO:0000256" key="1">
    <source>
        <dbReference type="SAM" id="SignalP"/>
    </source>
</evidence>
<dbReference type="RefSeq" id="WP_161553187.1">
    <property type="nucleotide sequence ID" value="NZ_AP022325.1"/>
</dbReference>
<feature type="chain" id="PRO_5032869304" description="Lipoprotein" evidence="1">
    <location>
        <begin position="28"/>
        <end position="203"/>
    </location>
</feature>
<keyword evidence="1" id="KW-0732">Signal</keyword>
<organism evidence="2 3">
    <name type="scientific">Mycoplasmopsis felis</name>
    <dbReference type="NCBI Taxonomy" id="33923"/>
    <lineage>
        <taxon>Bacteria</taxon>
        <taxon>Bacillati</taxon>
        <taxon>Mycoplasmatota</taxon>
        <taxon>Mycoplasmoidales</taxon>
        <taxon>Metamycoplasmataceae</taxon>
        <taxon>Mycoplasmopsis</taxon>
    </lineage>
</organism>
<dbReference type="KEGG" id="mfel:JPM2_4270"/>
<feature type="signal peptide" evidence="1">
    <location>
        <begin position="1"/>
        <end position="27"/>
    </location>
</feature>
<proteinExistence type="predicted"/>
<name>A0A809S8Z5_9BACT</name>
<evidence type="ECO:0000313" key="2">
    <source>
        <dbReference type="EMBL" id="BBU47734.1"/>
    </source>
</evidence>
<reference evidence="2 3" key="1">
    <citation type="submission" date="2020-01" db="EMBL/GenBank/DDBJ databases">
        <title>Complete genome sequence of Mycoplasma felis strain Myco-2.</title>
        <authorList>
            <person name="Kinoshita Y."/>
            <person name="Niwa H."/>
            <person name="Uchida-Fujii E."/>
            <person name="Nukada T."/>
        </authorList>
    </citation>
    <scope>NUCLEOTIDE SEQUENCE [LARGE SCALE GENOMIC DNA]</scope>
    <source>
        <strain evidence="2 3">Myco-2</strain>
    </source>
</reference>
<evidence type="ECO:0008006" key="4">
    <source>
        <dbReference type="Google" id="ProtNLM"/>
    </source>
</evidence>
<gene>
    <name evidence="2" type="ORF">JPM2_4270</name>
</gene>
<evidence type="ECO:0000313" key="3">
    <source>
        <dbReference type="Proteomes" id="UP000464317"/>
    </source>
</evidence>
<sequence length="203" mass="23942">MLKKINKKWLTIAGTSLFIITAASITAGVAISSKKTSDEKNESPELNTMYKSISEVIRKEIDDKDKPDVFWNQATTIYKSDANFEEKIQKLNMIMSEIKNTIIEEIKPKIINNINRLKNPEDNTEFSMQVRNFYTKILDEFYKNKYLDPLKLLRRITGYMNRIYEKYVTAVKENDQERISLIQSSWEKSKEKYSELQELFKQL</sequence>
<accession>A0A809S8Z5</accession>
<dbReference type="AlphaFoldDB" id="A0A809S8Z5"/>
<protein>
    <recommendedName>
        <fullName evidence="4">Lipoprotein</fullName>
    </recommendedName>
</protein>